<protein>
    <submittedName>
        <fullName evidence="2">Uncharacterized protein</fullName>
    </submittedName>
</protein>
<dbReference type="OrthoDB" id="513821at2"/>
<evidence type="ECO:0000313" key="2">
    <source>
        <dbReference type="EMBL" id="MUL34939.1"/>
    </source>
</evidence>
<dbReference type="EMBL" id="NAPY01000001">
    <property type="protein sequence ID" value="MUL34939.1"/>
    <property type="molecule type" value="Genomic_DNA"/>
</dbReference>
<proteinExistence type="predicted"/>
<name>A0A6N8FPF3_9CHRO</name>
<gene>
    <name evidence="2" type="ORF">BWI75_00805</name>
</gene>
<reference evidence="2 3" key="1">
    <citation type="journal article" date="2019" name="Front. Microbiol.">
        <title>Genomic Features for Desiccation Tolerance and Sugar Biosynthesis in the Extremophile Gloeocapsopsis sp. UTEX B3054.</title>
        <authorList>
            <person name="Urrejola C."/>
            <person name="Alcorta J."/>
            <person name="Salas L."/>
            <person name="Vasquez M."/>
            <person name="Polz M.F."/>
            <person name="Vicuna R."/>
            <person name="Diez B."/>
        </authorList>
    </citation>
    <scope>NUCLEOTIDE SEQUENCE [LARGE SCALE GENOMIC DNA]</scope>
    <source>
        <strain evidence="2 3">1H9</strain>
    </source>
</reference>
<evidence type="ECO:0000256" key="1">
    <source>
        <dbReference type="SAM" id="MobiDB-lite"/>
    </source>
</evidence>
<sequence length="280" mass="30570">MSDYLSNLVSKTLNPTEAVQPRLASLFEPQHGIVGHVPQANRDSERQDLATTTDEIEPLTFSRNKLRENALASRLVEQPPPLPRQVAFTPVESRQLGISRLSIEQEQQQSHSSELPLKSIVSNQIDATPSSSAIEKQTRPLLVESATQHNAIEQVVSLEQSIAQPVTSNESVVATATEATATKSQPILKPPEQSLIESTKPLVALEKIIVQPQVMPYVEPVVPVEPTATPAPTPTIQVTIGRIEIRAMPPAASSSQKQRNAPPVMSLDEYLRQRNQGGSR</sequence>
<accession>A0A6N8FPF3</accession>
<feature type="region of interest" description="Disordered" evidence="1">
    <location>
        <begin position="248"/>
        <end position="280"/>
    </location>
</feature>
<organism evidence="2 3">
    <name type="scientific">Gloeocapsopsis dulcis AAB1 = 1H9</name>
    <dbReference type="NCBI Taxonomy" id="1433147"/>
    <lineage>
        <taxon>Bacteria</taxon>
        <taxon>Bacillati</taxon>
        <taxon>Cyanobacteriota</taxon>
        <taxon>Cyanophyceae</taxon>
        <taxon>Oscillatoriophycideae</taxon>
        <taxon>Chroococcales</taxon>
        <taxon>Chroococcaceae</taxon>
        <taxon>Gloeocapsopsis</taxon>
        <taxon>Gloeocapsopsis dulcis</taxon>
    </lineage>
</organism>
<dbReference type="AlphaFoldDB" id="A0A6N8FPF3"/>
<comment type="caution">
    <text evidence="2">The sequence shown here is derived from an EMBL/GenBank/DDBJ whole genome shotgun (WGS) entry which is preliminary data.</text>
</comment>
<evidence type="ECO:0000313" key="3">
    <source>
        <dbReference type="Proteomes" id="UP000441797"/>
    </source>
</evidence>
<dbReference type="RefSeq" id="WP_105220244.1">
    <property type="nucleotide sequence ID" value="NZ_CAWNSU010000059.1"/>
</dbReference>
<keyword evidence="3" id="KW-1185">Reference proteome</keyword>
<dbReference type="Proteomes" id="UP000441797">
    <property type="component" value="Unassembled WGS sequence"/>
</dbReference>